<evidence type="ECO:0000256" key="6">
    <source>
        <dbReference type="ARBA" id="ARBA00023136"/>
    </source>
</evidence>
<comment type="subcellular location">
    <subcellularLocation>
        <location evidence="1">Endomembrane system</location>
        <topology evidence="1">Multi-pass membrane protein</topology>
    </subcellularLocation>
</comment>
<accession>G8QXS3</accession>
<dbReference type="GO" id="GO:0012505">
    <property type="term" value="C:endomembrane system"/>
    <property type="evidence" value="ECO:0007669"/>
    <property type="project" value="UniProtKB-SubCell"/>
</dbReference>
<feature type="transmembrane region" description="Helical" evidence="7">
    <location>
        <begin position="288"/>
        <end position="309"/>
    </location>
</feature>
<sequence>MLVVFAFAGNLFGTMSADIQQTCSIDLNQLSIIMSLSQVGTFVSFLMLPSLVKRIGSYRLMLLGIFGAGIGFLGMGLSRSMITFGISFMVNSLLGYYYWSCSYSVMVFCDPQRRTVNIPLTHLVYSLASVASGLYIAKIKGPRWYNGYYQMTIVFLVMTFLFIIALPKAREIPALMKQPKRKVPFLNSFSLLAKRDFLSFFLFLVFFSSVEFCCSVYPLLFFQRLLGATASQVALAFSLYYVGSSTSRLFIMPVLKKVKSPFTPLKALCILAIFFLAVLASSKSLTSAYIAMILVGFSFGAINPSSQILEIMSWPEDIDQVANLHMISSVVGKLVVPLAVGAISQRYSLVQGLLFLSVTMTLALFFLFLAKWLQPSSC</sequence>
<feature type="transmembrane region" description="Helical" evidence="7">
    <location>
        <begin position="349"/>
        <end position="370"/>
    </location>
</feature>
<feature type="transmembrane region" description="Helical" evidence="7">
    <location>
        <begin position="84"/>
        <end position="109"/>
    </location>
</feature>
<feature type="transmembrane region" description="Helical" evidence="7">
    <location>
        <begin position="197"/>
        <end position="219"/>
    </location>
</feature>
<dbReference type="eggNOG" id="COG0738">
    <property type="taxonomic scope" value="Bacteria"/>
</dbReference>
<dbReference type="STRING" id="158190.SpiGrapes_2967"/>
<keyword evidence="6 7" id="KW-0472">Membrane</keyword>
<comment type="similarity">
    <text evidence="2">Belongs to the major facilitator superfamily.</text>
</comment>
<dbReference type="Proteomes" id="UP000005632">
    <property type="component" value="Chromosome"/>
</dbReference>
<feature type="transmembrane region" description="Helical" evidence="7">
    <location>
        <begin position="60"/>
        <end position="78"/>
    </location>
</feature>
<dbReference type="AlphaFoldDB" id="G8QXS3"/>
<evidence type="ECO:0000256" key="4">
    <source>
        <dbReference type="ARBA" id="ARBA00022692"/>
    </source>
</evidence>
<keyword evidence="3" id="KW-0813">Transport</keyword>
<dbReference type="CDD" id="cd06174">
    <property type="entry name" value="MFS"/>
    <property type="match status" value="1"/>
</dbReference>
<dbReference type="KEGG" id="sgp:SpiGrapes_2967"/>
<feature type="transmembrane region" description="Helical" evidence="7">
    <location>
        <begin position="116"/>
        <end position="136"/>
    </location>
</feature>
<keyword evidence="5 7" id="KW-1133">Transmembrane helix</keyword>
<feature type="transmembrane region" description="Helical" evidence="7">
    <location>
        <begin position="148"/>
        <end position="167"/>
    </location>
</feature>
<dbReference type="RefSeq" id="WP_014271556.1">
    <property type="nucleotide sequence ID" value="NC_016633.1"/>
</dbReference>
<dbReference type="HOGENOM" id="CLU_731388_0_0_12"/>
<dbReference type="EMBL" id="CP003155">
    <property type="protein sequence ID" value="AEV30717.1"/>
    <property type="molecule type" value="Genomic_DNA"/>
</dbReference>
<evidence type="ECO:0000313" key="9">
    <source>
        <dbReference type="Proteomes" id="UP000005632"/>
    </source>
</evidence>
<protein>
    <submittedName>
        <fullName evidence="8">Major Facilitator Superfamily transporter</fullName>
    </submittedName>
</protein>
<dbReference type="InterPro" id="IPR011701">
    <property type="entry name" value="MFS"/>
</dbReference>
<dbReference type="PANTHER" id="PTHR23514:SF3">
    <property type="entry name" value="BYPASS OF STOP CODON PROTEIN 6"/>
    <property type="match status" value="1"/>
</dbReference>
<organism evidence="8 9">
    <name type="scientific">Sphaerochaeta pleomorpha (strain ATCC BAA-1885 / DSM 22778 / Grapes)</name>
    <dbReference type="NCBI Taxonomy" id="158190"/>
    <lineage>
        <taxon>Bacteria</taxon>
        <taxon>Pseudomonadati</taxon>
        <taxon>Spirochaetota</taxon>
        <taxon>Spirochaetia</taxon>
        <taxon>Spirochaetales</taxon>
        <taxon>Sphaerochaetaceae</taxon>
        <taxon>Sphaerochaeta</taxon>
    </lineage>
</organism>
<dbReference type="InterPro" id="IPR051788">
    <property type="entry name" value="MFS_Transporter"/>
</dbReference>
<feature type="transmembrane region" description="Helical" evidence="7">
    <location>
        <begin position="264"/>
        <end position="282"/>
    </location>
</feature>
<gene>
    <name evidence="8" type="ordered locus">SpiGrapes_2967</name>
</gene>
<feature type="transmembrane region" description="Helical" evidence="7">
    <location>
        <begin position="321"/>
        <end position="343"/>
    </location>
</feature>
<evidence type="ECO:0000313" key="8">
    <source>
        <dbReference type="EMBL" id="AEV30717.1"/>
    </source>
</evidence>
<dbReference type="Gene3D" id="1.20.1250.20">
    <property type="entry name" value="MFS general substrate transporter like domains"/>
    <property type="match status" value="1"/>
</dbReference>
<evidence type="ECO:0000256" key="5">
    <source>
        <dbReference type="ARBA" id="ARBA00022989"/>
    </source>
</evidence>
<keyword evidence="4 7" id="KW-0812">Transmembrane</keyword>
<keyword evidence="9" id="KW-1185">Reference proteome</keyword>
<dbReference type="GO" id="GO:0016020">
    <property type="term" value="C:membrane"/>
    <property type="evidence" value="ECO:0007669"/>
    <property type="project" value="TreeGrafter"/>
</dbReference>
<evidence type="ECO:0000256" key="3">
    <source>
        <dbReference type="ARBA" id="ARBA00022448"/>
    </source>
</evidence>
<dbReference type="GO" id="GO:0022857">
    <property type="term" value="F:transmembrane transporter activity"/>
    <property type="evidence" value="ECO:0007669"/>
    <property type="project" value="InterPro"/>
</dbReference>
<proteinExistence type="inferred from homology"/>
<dbReference type="Pfam" id="PF07690">
    <property type="entry name" value="MFS_1"/>
    <property type="match status" value="1"/>
</dbReference>
<dbReference type="InterPro" id="IPR036259">
    <property type="entry name" value="MFS_trans_sf"/>
</dbReference>
<dbReference type="PANTHER" id="PTHR23514">
    <property type="entry name" value="BYPASS OF STOP CODON PROTEIN 6"/>
    <property type="match status" value="1"/>
</dbReference>
<name>G8QXS3_SPHPG</name>
<evidence type="ECO:0000256" key="1">
    <source>
        <dbReference type="ARBA" id="ARBA00004127"/>
    </source>
</evidence>
<evidence type="ECO:0000256" key="7">
    <source>
        <dbReference type="SAM" id="Phobius"/>
    </source>
</evidence>
<dbReference type="SUPFAM" id="SSF103473">
    <property type="entry name" value="MFS general substrate transporter"/>
    <property type="match status" value="1"/>
</dbReference>
<evidence type="ECO:0000256" key="2">
    <source>
        <dbReference type="ARBA" id="ARBA00008335"/>
    </source>
</evidence>
<reference evidence="8 9" key="1">
    <citation type="submission" date="2011-11" db="EMBL/GenBank/DDBJ databases">
        <title>Complete sequence of Spirochaeta sp. grapes.</title>
        <authorList>
            <consortium name="US DOE Joint Genome Institute"/>
            <person name="Lucas S."/>
            <person name="Han J."/>
            <person name="Lapidus A."/>
            <person name="Cheng J.-F."/>
            <person name="Goodwin L."/>
            <person name="Pitluck S."/>
            <person name="Peters L."/>
            <person name="Ovchinnikova G."/>
            <person name="Munk A.C."/>
            <person name="Detter J.C."/>
            <person name="Han C."/>
            <person name="Tapia R."/>
            <person name="Land M."/>
            <person name="Hauser L."/>
            <person name="Kyrpides N."/>
            <person name="Ivanova N."/>
            <person name="Pagani I."/>
            <person name="Ritalahtilisa K."/>
            <person name="Loeffler F."/>
            <person name="Woyke T."/>
        </authorList>
    </citation>
    <scope>NUCLEOTIDE SEQUENCE [LARGE SCALE GENOMIC DNA]</scope>
    <source>
        <strain evidence="9">ATCC BAA-1885 / DSM 22778 / Grapes</strain>
    </source>
</reference>